<evidence type="ECO:0000256" key="8">
    <source>
        <dbReference type="ARBA" id="ARBA00022908"/>
    </source>
</evidence>
<dbReference type="Pfam" id="PF17921">
    <property type="entry name" value="Integrase_H2C2"/>
    <property type="match status" value="1"/>
</dbReference>
<keyword evidence="11" id="KW-0863">Zinc-finger</keyword>
<feature type="region of interest" description="Disordered" evidence="13">
    <location>
        <begin position="1947"/>
        <end position="2020"/>
    </location>
</feature>
<evidence type="ECO:0000256" key="9">
    <source>
        <dbReference type="ARBA" id="ARBA00022918"/>
    </source>
</evidence>
<feature type="coiled-coil region" evidence="12">
    <location>
        <begin position="1822"/>
        <end position="1852"/>
    </location>
</feature>
<evidence type="ECO:0000256" key="1">
    <source>
        <dbReference type="ARBA" id="ARBA00022679"/>
    </source>
</evidence>
<dbReference type="PROSITE" id="PS00141">
    <property type="entry name" value="ASP_PROTEASE"/>
    <property type="match status" value="1"/>
</dbReference>
<dbReference type="InterPro" id="IPR001969">
    <property type="entry name" value="Aspartic_peptidase_AS"/>
</dbReference>
<dbReference type="InterPro" id="IPR041577">
    <property type="entry name" value="RT_RNaseH_2"/>
</dbReference>
<evidence type="ECO:0000259" key="16">
    <source>
        <dbReference type="PROSITE" id="PS50994"/>
    </source>
</evidence>
<evidence type="ECO:0000256" key="2">
    <source>
        <dbReference type="ARBA" id="ARBA00022695"/>
    </source>
</evidence>
<dbReference type="InterPro" id="IPR041588">
    <property type="entry name" value="Integrase_H2C2"/>
</dbReference>
<keyword evidence="10" id="KW-0511">Multifunctional enzyme</keyword>
<evidence type="ECO:0000313" key="17">
    <source>
        <dbReference type="EMBL" id="KAI1507782.1"/>
    </source>
</evidence>
<feature type="region of interest" description="Disordered" evidence="13">
    <location>
        <begin position="611"/>
        <end position="636"/>
    </location>
</feature>
<dbReference type="SUPFAM" id="SSF53098">
    <property type="entry name" value="Ribonuclease H-like"/>
    <property type="match status" value="1"/>
</dbReference>
<dbReference type="GO" id="GO:0015074">
    <property type="term" value="P:DNA integration"/>
    <property type="evidence" value="ECO:0007669"/>
    <property type="project" value="UniProtKB-KW"/>
</dbReference>
<dbReference type="FunFam" id="3.30.70.270:FF:000020">
    <property type="entry name" value="Transposon Tf2-6 polyprotein-like Protein"/>
    <property type="match status" value="1"/>
</dbReference>
<dbReference type="Pfam" id="PF17919">
    <property type="entry name" value="RT_RNaseH_2"/>
    <property type="match status" value="1"/>
</dbReference>
<evidence type="ECO:0000259" key="15">
    <source>
        <dbReference type="PROSITE" id="PS50878"/>
    </source>
</evidence>
<dbReference type="Proteomes" id="UP000249757">
    <property type="component" value="Unassembled WGS sequence"/>
</dbReference>
<dbReference type="EMBL" id="NRDI02000033">
    <property type="protein sequence ID" value="KAI1507782.1"/>
    <property type="molecule type" value="Genomic_DNA"/>
</dbReference>
<feature type="compositionally biased region" description="Basic and acidic residues" evidence="13">
    <location>
        <begin position="1968"/>
        <end position="1987"/>
    </location>
</feature>
<evidence type="ECO:0000256" key="12">
    <source>
        <dbReference type="SAM" id="Coils"/>
    </source>
</evidence>
<feature type="domain" description="CCHC-type" evidence="14">
    <location>
        <begin position="372"/>
        <end position="388"/>
    </location>
</feature>
<dbReference type="SUPFAM" id="SSF56672">
    <property type="entry name" value="DNA/RNA polymerases"/>
    <property type="match status" value="1"/>
</dbReference>
<keyword evidence="2" id="KW-0548">Nucleotidyltransferase</keyword>
<dbReference type="CDD" id="cd01647">
    <property type="entry name" value="RT_LTR"/>
    <property type="match status" value="1"/>
</dbReference>
<dbReference type="InterPro" id="IPR036397">
    <property type="entry name" value="RNaseH_sf"/>
</dbReference>
<evidence type="ECO:0000256" key="13">
    <source>
        <dbReference type="SAM" id="MobiDB-lite"/>
    </source>
</evidence>
<keyword evidence="3" id="KW-0540">Nuclease</keyword>
<feature type="domain" description="Integrase catalytic" evidence="16">
    <location>
        <begin position="1638"/>
        <end position="1803"/>
    </location>
</feature>
<dbReference type="GO" id="GO:0006508">
    <property type="term" value="P:proteolysis"/>
    <property type="evidence" value="ECO:0007669"/>
    <property type="project" value="InterPro"/>
</dbReference>
<feature type="compositionally biased region" description="Polar residues" evidence="13">
    <location>
        <begin position="1"/>
        <end position="12"/>
    </location>
</feature>
<comment type="caution">
    <text evidence="17">The sequence shown here is derived from an EMBL/GenBank/DDBJ whole genome shotgun (WGS) entry which is preliminary data.</text>
</comment>
<feature type="compositionally biased region" description="Basic and acidic residues" evidence="13">
    <location>
        <begin position="544"/>
        <end position="555"/>
    </location>
</feature>
<keyword evidence="1" id="KW-0808">Transferase</keyword>
<dbReference type="Gene3D" id="1.10.340.70">
    <property type="match status" value="1"/>
</dbReference>
<sequence>MPSETSSAQSEEPVSILMAEPGQPAARDSYRQYLGKLEPHDVHAPRFDGENISEFLDEYDFEADRVGWPEELRKKQLPYFCTQKYKAFIRKLPSYYGIESYQEYKEELRELYAGQDEFRQRGTRAFIENYVKEVQRRQPAVRIVEYYQNFVTYFAAAESRGQVAKLEKGHFFFRGLAIEDMERVMHHMPKDDRPRLDDVTSFKIEKIYQFVREHQAQEEGLSALYSDYSSTSRRLARRDAGVVEESIPTFKRPSEAPRQSVPGILPIAAQPDKAAAPKVDQAVEDLIQRFQGLSMTIEQFNEMAEGNIGIRRLFAKPENYAEAYKQLVLRPHRVSTEILERNDGSFKSIYPPIVNPQAGVHYAGNREPQRARCRCCGREGHIIANCPDQNLLKSNRWCHTRSEEQPNGWKQVRYYFGPYPTDIWGMFPGGGIAPKPFGSEVLEWLLQSLKERFKVTDDQLKRPMQEVLPNWFDAAGRPIKVEKTGNSGESYTVESSEEAELMARQTMALRSAAQFLETVSCRVLHPEDDSEVNAIDGRTKAGRLAKEQREREARLGKKPGMPRMKSSRTASSYEDMDVEEEPEVLRHRAQVEIDDSQVPETQVQQRLDTPISNGTRERDSRSATVDHDVIPAPAPVPKASRAFAPVTIPTTEDLAAMAQNTAPTVLAKAMLNQEVRGIRQLDLLASPEVAAAVTKALEEARRPRVHFQVDETRSGETMEIQQANNNKSDDEKADSDEDGSIEEAVQRLYDWGSGDTCVVETESSQPEVITKGILTQLCPKMDRSRKIDRVGVGEANELHDFQNYEISDEEDGYVEAQSRMPSEARLKGELQQQRYSVKGQLPTCWVSLHGGMGRALIDTGSQLNVMRLSTARALNVYITELDQSGLPPELQQGMITADGGMDPFRVADKVKPVDIPREDAPMDLGRKDWKERAIARQAARIALRGPDIGPFDHLFYVRTATFPRGHRLNPERLRKMNIGEDLRPNEVHLIQQLMFQREDALAWEFQHMSQIHEDVQPPYKIRTIPHTAWQEKNFPLPKKLVPIVNAMVDVRAERGTFEHGDGQYRNKYFLVPKIERPVKPEDFRFINNAVRYNAVTLRDAYIPPSADEFSERFANRRTYALFDLFSGYDQIPLHTSSRDMTAFQTPNGLYRQCTLPMGATNSVAVFVRAVMKILHDHLPETAPFVDDIVVAGPRDDYGGEEAFDGVRRFVLEHALQMDKVLTDIARAEATVSGKKSWWGVPRMAIVGYEVDKDGRHPAKDKVRKILEWPECRTVKEVRQFVGIVVYYRQWIFCFSLKAEPLFVLLRKDARWIWGDEQRHAMKILKEAITSPPALVAINYRGGLLIVGVDASVRGAGAHLEQVGPDGRRHTIRFESTLWSEAESKLHSTKLECKALVWALKVFQVHLYGHPFRVETDAKVLIAQLNRSSPDLPGSVMNRWLATILQWEFEIVHVPGKKNVIPDALSRYPQPEGWTPPKEDEDDLEPFIDRVLNRYEETNLVMATEETIGKLLTEEYDEKSEEIAVFLRTLKRPDGLRGQERRKWTKNAARFFVRDRHLFRKATKAMPVRRVVDGEDLQAALIQEIHERLGHKGIQTTFGAVCQRYWWDGMYRQVAKQLGPCKVCQTMRGTRKEAELNSTYSRAMWSWWTVDITHMPRVRGRTYLLVAREYLSGWPETRALSTASSDSVAKFIFEEICCRWGVPERISVDGGTENKSVVQSLATLFGIHRVQASAYNSRAQGLIERGHQGFIHGLAKMPGLWIDNLSAITWAERVSLRRPLGFSPAQLVLGQNPVLPIELVVPTWQSLPWSEVRSHADLLAVRATQLQFRRENLEEAVQRTRRLRREAVESRNAKKDVPKPFQVGDLVLVWDAIKSIDKSSDRKLDDRWRGPYRVREAQADKGYYRLEDLNEVAFPNTTRADRLKKFEELPEELEDSLLRGRLRLYPETERLPMARPTAPRQRQATPRADQTRDVQAGEDREGEQDRRTIVGGINRGNIVEGSRRGGQSRRLRIARGDSDTE</sequence>
<dbReference type="PROSITE" id="PS50994">
    <property type="entry name" value="INTEGRASE"/>
    <property type="match status" value="1"/>
</dbReference>
<dbReference type="InterPro" id="IPR001584">
    <property type="entry name" value="Integrase_cat-core"/>
</dbReference>
<dbReference type="InterPro" id="IPR043502">
    <property type="entry name" value="DNA/RNA_pol_sf"/>
</dbReference>
<dbReference type="PANTHER" id="PTHR37984">
    <property type="entry name" value="PROTEIN CBG26694"/>
    <property type="match status" value="1"/>
</dbReference>
<evidence type="ECO:0000256" key="7">
    <source>
        <dbReference type="ARBA" id="ARBA00022884"/>
    </source>
</evidence>
<feature type="compositionally biased region" description="Basic and acidic residues" evidence="13">
    <location>
        <begin position="705"/>
        <end position="716"/>
    </location>
</feature>
<dbReference type="GO" id="GO:0005634">
    <property type="term" value="C:nucleus"/>
    <property type="evidence" value="ECO:0007669"/>
    <property type="project" value="UniProtKB-ARBA"/>
</dbReference>
<evidence type="ECO:0000256" key="3">
    <source>
        <dbReference type="ARBA" id="ARBA00022722"/>
    </source>
</evidence>
<accession>A0A922N156</accession>
<evidence type="ECO:0000313" key="18">
    <source>
        <dbReference type="Proteomes" id="UP000249757"/>
    </source>
</evidence>
<dbReference type="Pfam" id="PF00078">
    <property type="entry name" value="RVT_1"/>
    <property type="match status" value="1"/>
</dbReference>
<dbReference type="InterPro" id="IPR000477">
    <property type="entry name" value="RT_dom"/>
</dbReference>
<dbReference type="GO" id="GO:0003964">
    <property type="term" value="F:RNA-directed DNA polymerase activity"/>
    <property type="evidence" value="ECO:0007669"/>
    <property type="project" value="UniProtKB-KW"/>
</dbReference>
<dbReference type="GO" id="GO:0004519">
    <property type="term" value="F:endonuclease activity"/>
    <property type="evidence" value="ECO:0007669"/>
    <property type="project" value="UniProtKB-KW"/>
</dbReference>
<evidence type="ECO:0000256" key="10">
    <source>
        <dbReference type="ARBA" id="ARBA00023268"/>
    </source>
</evidence>
<keyword evidence="11" id="KW-0479">Metal-binding</keyword>
<dbReference type="GO" id="GO:0003723">
    <property type="term" value="F:RNA binding"/>
    <property type="evidence" value="ECO:0007669"/>
    <property type="project" value="UniProtKB-KW"/>
</dbReference>
<keyword evidence="9" id="KW-0695">RNA-directed DNA polymerase</keyword>
<dbReference type="GO" id="GO:0008270">
    <property type="term" value="F:zinc ion binding"/>
    <property type="evidence" value="ECO:0007669"/>
    <property type="project" value="UniProtKB-KW"/>
</dbReference>
<dbReference type="InterPro" id="IPR001878">
    <property type="entry name" value="Znf_CCHC"/>
</dbReference>
<dbReference type="Gene3D" id="3.30.420.10">
    <property type="entry name" value="Ribonuclease H-like superfamily/Ribonuclease H"/>
    <property type="match status" value="1"/>
</dbReference>
<evidence type="ECO:0000259" key="14">
    <source>
        <dbReference type="PROSITE" id="PS50158"/>
    </source>
</evidence>
<keyword evidence="8" id="KW-0229">DNA integration</keyword>
<proteinExistence type="predicted"/>
<dbReference type="InterPro" id="IPR012337">
    <property type="entry name" value="RNaseH-like_sf"/>
</dbReference>
<dbReference type="PROSITE" id="PS50878">
    <property type="entry name" value="RT_POL"/>
    <property type="match status" value="1"/>
</dbReference>
<feature type="region of interest" description="Disordered" evidence="13">
    <location>
        <begin position="532"/>
        <end position="582"/>
    </location>
</feature>
<evidence type="ECO:0000256" key="4">
    <source>
        <dbReference type="ARBA" id="ARBA00022759"/>
    </source>
</evidence>
<evidence type="ECO:0000256" key="11">
    <source>
        <dbReference type="PROSITE-ProRule" id="PRU00047"/>
    </source>
</evidence>
<keyword evidence="18" id="KW-1185">Reference proteome</keyword>
<keyword evidence="5" id="KW-0378">Hydrolase</keyword>
<keyword evidence="4" id="KW-0255">Endonuclease</keyword>
<keyword evidence="6" id="KW-0460">Magnesium</keyword>
<dbReference type="PROSITE" id="PS50158">
    <property type="entry name" value="ZF_CCHC"/>
    <property type="match status" value="1"/>
</dbReference>
<dbReference type="PANTHER" id="PTHR37984:SF5">
    <property type="entry name" value="PROTEIN NYNRIN-LIKE"/>
    <property type="match status" value="1"/>
</dbReference>
<feature type="compositionally biased region" description="Basic and acidic residues" evidence="13">
    <location>
        <begin position="615"/>
        <end position="629"/>
    </location>
</feature>
<evidence type="ECO:0000256" key="5">
    <source>
        <dbReference type="ARBA" id="ARBA00022801"/>
    </source>
</evidence>
<feature type="domain" description="Reverse transcriptase" evidence="15">
    <location>
        <begin position="1052"/>
        <end position="1242"/>
    </location>
</feature>
<feature type="region of interest" description="Disordered" evidence="13">
    <location>
        <begin position="705"/>
        <end position="739"/>
    </location>
</feature>
<organism evidence="17 18">
    <name type="scientific">Pyrenophora tritici-repentis</name>
    <dbReference type="NCBI Taxonomy" id="45151"/>
    <lineage>
        <taxon>Eukaryota</taxon>
        <taxon>Fungi</taxon>
        <taxon>Dikarya</taxon>
        <taxon>Ascomycota</taxon>
        <taxon>Pezizomycotina</taxon>
        <taxon>Dothideomycetes</taxon>
        <taxon>Pleosporomycetidae</taxon>
        <taxon>Pleosporales</taxon>
        <taxon>Pleosporineae</taxon>
        <taxon>Pleosporaceae</taxon>
        <taxon>Pyrenophora</taxon>
    </lineage>
</organism>
<keyword evidence="7" id="KW-0694">RNA-binding</keyword>
<dbReference type="CDD" id="cd09274">
    <property type="entry name" value="RNase_HI_RT_Ty3"/>
    <property type="match status" value="1"/>
</dbReference>
<keyword evidence="12" id="KW-0175">Coiled coil</keyword>
<dbReference type="InterPro" id="IPR050951">
    <property type="entry name" value="Retrovirus_Pol_polyprotein"/>
</dbReference>
<gene>
    <name evidence="17" type="ORF">Ptr86124_013315</name>
</gene>
<feature type="region of interest" description="Disordered" evidence="13">
    <location>
        <begin position="1"/>
        <end position="25"/>
    </location>
</feature>
<name>A0A922N156_9PLEO</name>
<evidence type="ECO:0000256" key="6">
    <source>
        <dbReference type="ARBA" id="ARBA00022842"/>
    </source>
</evidence>
<dbReference type="InterPro" id="IPR043128">
    <property type="entry name" value="Rev_trsase/Diguanyl_cyclase"/>
</dbReference>
<protein>
    <submittedName>
        <fullName evidence="17">Integrase core domain containing protein</fullName>
    </submittedName>
</protein>
<keyword evidence="11" id="KW-0862">Zinc</keyword>
<dbReference type="Gene3D" id="3.10.10.10">
    <property type="entry name" value="HIV Type 1 Reverse Transcriptase, subunit A, domain 1"/>
    <property type="match status" value="1"/>
</dbReference>
<reference evidence="18" key="1">
    <citation type="journal article" date="2022" name="Microb. Genom.">
        <title>A global pangenome for the wheat fungal pathogen Pyrenophora tritici-repentis and prediction of effector protein structural homology.</title>
        <authorList>
            <person name="Moolhuijzen P.M."/>
            <person name="See P.T."/>
            <person name="Shi G."/>
            <person name="Powell H.R."/>
            <person name="Cockram J."/>
            <person name="Jorgensen L.N."/>
            <person name="Benslimane H."/>
            <person name="Strelkov S.E."/>
            <person name="Turner J."/>
            <person name="Liu Z."/>
            <person name="Moffat C.S."/>
        </authorList>
    </citation>
    <scope>NUCLEOTIDE SEQUENCE [LARGE SCALE GENOMIC DNA]</scope>
</reference>
<dbReference type="Gene3D" id="3.30.70.270">
    <property type="match status" value="2"/>
</dbReference>
<dbReference type="GO" id="GO:0004190">
    <property type="term" value="F:aspartic-type endopeptidase activity"/>
    <property type="evidence" value="ECO:0007669"/>
    <property type="project" value="InterPro"/>
</dbReference>